<feature type="region of interest" description="Disordered" evidence="1">
    <location>
        <begin position="102"/>
        <end position="157"/>
    </location>
</feature>
<protein>
    <recommendedName>
        <fullName evidence="2">B30.2/SPRY domain-containing protein</fullName>
    </recommendedName>
</protein>
<dbReference type="InterPro" id="IPR013320">
    <property type="entry name" value="ConA-like_dom_sf"/>
</dbReference>
<evidence type="ECO:0000313" key="4">
    <source>
        <dbReference type="Proteomes" id="UP001044222"/>
    </source>
</evidence>
<dbReference type="InterPro" id="IPR006574">
    <property type="entry name" value="PRY"/>
</dbReference>
<proteinExistence type="predicted"/>
<reference evidence="3" key="1">
    <citation type="submission" date="2021-01" db="EMBL/GenBank/DDBJ databases">
        <title>A chromosome-scale assembly of European eel, Anguilla anguilla.</title>
        <authorList>
            <person name="Henkel C."/>
            <person name="Jong-Raadsen S.A."/>
            <person name="Dufour S."/>
            <person name="Weltzien F.-A."/>
            <person name="Palstra A.P."/>
            <person name="Pelster B."/>
            <person name="Spaink H.P."/>
            <person name="Van Den Thillart G.E."/>
            <person name="Jansen H."/>
            <person name="Zahm M."/>
            <person name="Klopp C."/>
            <person name="Cedric C."/>
            <person name="Louis A."/>
            <person name="Berthelot C."/>
            <person name="Parey E."/>
            <person name="Roest Crollius H."/>
            <person name="Montfort J."/>
            <person name="Robinson-Rechavi M."/>
            <person name="Bucao C."/>
            <person name="Bouchez O."/>
            <person name="Gislard M."/>
            <person name="Lluch J."/>
            <person name="Milhes M."/>
            <person name="Lampietro C."/>
            <person name="Lopez Roques C."/>
            <person name="Donnadieu C."/>
            <person name="Braasch I."/>
            <person name="Desvignes T."/>
            <person name="Postlethwait J."/>
            <person name="Bobe J."/>
            <person name="Guiguen Y."/>
            <person name="Dirks R."/>
        </authorList>
    </citation>
    <scope>NUCLEOTIDE SEQUENCE</scope>
    <source>
        <strain evidence="3">Tag_6206</strain>
        <tissue evidence="3">Liver</tissue>
    </source>
</reference>
<dbReference type="Pfam" id="PF13765">
    <property type="entry name" value="PRY"/>
    <property type="match status" value="1"/>
</dbReference>
<evidence type="ECO:0000256" key="1">
    <source>
        <dbReference type="SAM" id="MobiDB-lite"/>
    </source>
</evidence>
<gene>
    <name evidence="3" type="ORF">ANANG_G00143550</name>
</gene>
<feature type="compositionally biased region" description="Basic and acidic residues" evidence="1">
    <location>
        <begin position="119"/>
        <end position="157"/>
    </location>
</feature>
<dbReference type="Proteomes" id="UP001044222">
    <property type="component" value="Chromosome 7"/>
</dbReference>
<dbReference type="PANTHER" id="PTHR24103">
    <property type="entry name" value="E3 UBIQUITIN-PROTEIN LIGASE TRIM"/>
    <property type="match status" value="1"/>
</dbReference>
<evidence type="ECO:0000259" key="2">
    <source>
        <dbReference type="PROSITE" id="PS50188"/>
    </source>
</evidence>
<dbReference type="SMART" id="SM00589">
    <property type="entry name" value="PRY"/>
    <property type="match status" value="1"/>
</dbReference>
<organism evidence="3 4">
    <name type="scientific">Anguilla anguilla</name>
    <name type="common">European freshwater eel</name>
    <name type="synonym">Muraena anguilla</name>
    <dbReference type="NCBI Taxonomy" id="7936"/>
    <lineage>
        <taxon>Eukaryota</taxon>
        <taxon>Metazoa</taxon>
        <taxon>Chordata</taxon>
        <taxon>Craniata</taxon>
        <taxon>Vertebrata</taxon>
        <taxon>Euteleostomi</taxon>
        <taxon>Actinopterygii</taxon>
        <taxon>Neopterygii</taxon>
        <taxon>Teleostei</taxon>
        <taxon>Anguilliformes</taxon>
        <taxon>Anguillidae</taxon>
        <taxon>Anguilla</taxon>
    </lineage>
</organism>
<dbReference type="InterPro" id="IPR050143">
    <property type="entry name" value="TRIM/RBCC"/>
</dbReference>
<accession>A0A9D3RWM2</accession>
<dbReference type="SUPFAM" id="SSF49899">
    <property type="entry name" value="Concanavalin A-like lectins/glucanases"/>
    <property type="match status" value="1"/>
</dbReference>
<dbReference type="PROSITE" id="PS50188">
    <property type="entry name" value="B302_SPRY"/>
    <property type="match status" value="1"/>
</dbReference>
<dbReference type="EMBL" id="JAFIRN010000007">
    <property type="protein sequence ID" value="KAG5845850.1"/>
    <property type="molecule type" value="Genomic_DNA"/>
</dbReference>
<dbReference type="Gene3D" id="2.60.120.920">
    <property type="match status" value="1"/>
</dbReference>
<dbReference type="InterPro" id="IPR001870">
    <property type="entry name" value="B30.2/SPRY"/>
</dbReference>
<feature type="domain" description="B30.2/SPRY" evidence="2">
    <location>
        <begin position="7"/>
        <end position="157"/>
    </location>
</feature>
<evidence type="ECO:0000313" key="3">
    <source>
        <dbReference type="EMBL" id="KAG5845850.1"/>
    </source>
</evidence>
<dbReference type="InterPro" id="IPR043136">
    <property type="entry name" value="B30.2/SPRY_sf"/>
</dbReference>
<sequence length="157" mass="17503">MDVTRHLGNLKFRVWEKMQSLVKFTPVTLDPNTANSCLTLSEDLTHMWVCDEARSLPDNPERDEYYQCALGSTGFCSGTHSWEVVVGDSTVWALGVAYHTTSRKGKPDLSPGGVLDNSSVRRDVHSADHALHTPRYRGETQNDRSPSELERGGGDFH</sequence>
<name>A0A9D3RWM2_ANGAN</name>
<comment type="caution">
    <text evidence="3">The sequence shown here is derived from an EMBL/GenBank/DDBJ whole genome shotgun (WGS) entry which is preliminary data.</text>
</comment>
<keyword evidence="4" id="KW-1185">Reference proteome</keyword>
<dbReference type="PRINTS" id="PR01407">
    <property type="entry name" value="BUTYPHLNCDUF"/>
</dbReference>
<dbReference type="AlphaFoldDB" id="A0A9D3RWM2"/>
<dbReference type="InterPro" id="IPR003879">
    <property type="entry name" value="Butyrophylin_SPRY"/>
</dbReference>